<evidence type="ECO:0000256" key="5">
    <source>
        <dbReference type="ARBA" id="ARBA00023098"/>
    </source>
</evidence>
<evidence type="ECO:0000256" key="8">
    <source>
        <dbReference type="ARBA" id="ARBA00047288"/>
    </source>
</evidence>
<proteinExistence type="inferred from homology"/>
<dbReference type="AlphaFoldDB" id="A0A6S6S0C7"/>
<keyword evidence="5 9" id="KW-0443">Lipid metabolism</keyword>
<keyword evidence="2 9" id="KW-0808">Transferase</keyword>
<dbReference type="HAMAP" id="MF_00112">
    <property type="entry name" value="GGGP_HepGP_synthase"/>
    <property type="match status" value="1"/>
</dbReference>
<evidence type="ECO:0000256" key="1">
    <source>
        <dbReference type="ARBA" id="ARBA00022516"/>
    </source>
</evidence>
<dbReference type="GO" id="GO:0120536">
    <property type="term" value="F:heptaprenylglyceryl phosphate synthase activity"/>
    <property type="evidence" value="ECO:0007669"/>
    <property type="project" value="UniProtKB-ARBA"/>
</dbReference>
<dbReference type="NCBIfam" id="TIGR01768">
    <property type="entry name" value="GGGP-family"/>
    <property type="match status" value="1"/>
</dbReference>
<comment type="caution">
    <text evidence="9">Lacks conserved residue(s) required for the propagation of feature annotation.</text>
</comment>
<gene>
    <name evidence="10" type="ORF">HELGO_WM29517</name>
</gene>
<evidence type="ECO:0000256" key="7">
    <source>
        <dbReference type="ARBA" id="ARBA00023264"/>
    </source>
</evidence>
<evidence type="ECO:0000256" key="9">
    <source>
        <dbReference type="HAMAP-Rule" id="MF_00112"/>
    </source>
</evidence>
<dbReference type="EC" id="2.5.1.41" evidence="9"/>
<dbReference type="SUPFAM" id="SSF51395">
    <property type="entry name" value="FMN-linked oxidoreductases"/>
    <property type="match status" value="1"/>
</dbReference>
<feature type="binding site" evidence="9">
    <location>
        <position position="26"/>
    </location>
    <ligand>
        <name>Mg(2+)</name>
        <dbReference type="ChEBI" id="CHEBI:18420"/>
    </ligand>
</feature>
<dbReference type="Pfam" id="PF01884">
    <property type="entry name" value="PcrB"/>
    <property type="match status" value="1"/>
</dbReference>
<keyword evidence="6 9" id="KW-0594">Phospholipid biosynthesis</keyword>
<evidence type="ECO:0000256" key="4">
    <source>
        <dbReference type="ARBA" id="ARBA00022842"/>
    </source>
</evidence>
<dbReference type="EMBL" id="CACVAQ010000036">
    <property type="protein sequence ID" value="CAA6799531.1"/>
    <property type="molecule type" value="Genomic_DNA"/>
</dbReference>
<accession>A0A6S6S0C7</accession>
<dbReference type="GO" id="GO:0047294">
    <property type="term" value="F:phosphoglycerol geranylgeranyltransferase activity"/>
    <property type="evidence" value="ECO:0007669"/>
    <property type="project" value="UniProtKB-UniRule"/>
</dbReference>
<dbReference type="InterPro" id="IPR038597">
    <property type="entry name" value="GGGP/HepGP_synthase_sf"/>
</dbReference>
<keyword evidence="7 9" id="KW-1208">Phospholipid metabolism</keyword>
<dbReference type="GO" id="GO:0046474">
    <property type="term" value="P:glycerophospholipid biosynthetic process"/>
    <property type="evidence" value="ECO:0007669"/>
    <property type="project" value="UniProtKB-UniRule"/>
</dbReference>
<organism evidence="10">
    <name type="scientific">uncultured Aureispira sp</name>
    <dbReference type="NCBI Taxonomy" id="1331704"/>
    <lineage>
        <taxon>Bacteria</taxon>
        <taxon>Pseudomonadati</taxon>
        <taxon>Bacteroidota</taxon>
        <taxon>Saprospiria</taxon>
        <taxon>Saprospirales</taxon>
        <taxon>Saprospiraceae</taxon>
        <taxon>Aureispira</taxon>
        <taxon>environmental samples</taxon>
    </lineage>
</organism>
<dbReference type="NCBIfam" id="NF003198">
    <property type="entry name" value="PRK04169.1-2"/>
    <property type="match status" value="1"/>
</dbReference>
<name>A0A6S6S0C7_9BACT</name>
<keyword evidence="4 9" id="KW-0460">Magnesium</keyword>
<feature type="binding site" evidence="9">
    <location>
        <begin position="175"/>
        <end position="181"/>
    </location>
    <ligand>
        <name>sn-glycerol 1-phosphate</name>
        <dbReference type="ChEBI" id="CHEBI:57685"/>
    </ligand>
</feature>
<keyword evidence="3 9" id="KW-0479">Metal-binding</keyword>
<comment type="catalytic activity">
    <reaction evidence="8 9">
        <text>sn-glycerol 1-phosphate + (2E,6E,10E)-geranylgeranyl diphosphate = sn-3-O-(geranylgeranyl)glycerol 1-phosphate + diphosphate</text>
        <dbReference type="Rhea" id="RHEA:23404"/>
        <dbReference type="ChEBI" id="CHEBI:33019"/>
        <dbReference type="ChEBI" id="CHEBI:57677"/>
        <dbReference type="ChEBI" id="CHEBI:57685"/>
        <dbReference type="ChEBI" id="CHEBI:58756"/>
        <dbReference type="EC" id="2.5.1.41"/>
    </reaction>
</comment>
<evidence type="ECO:0000256" key="6">
    <source>
        <dbReference type="ARBA" id="ARBA00023209"/>
    </source>
</evidence>
<dbReference type="PANTHER" id="PTHR40029">
    <property type="match status" value="1"/>
</dbReference>
<evidence type="ECO:0000256" key="2">
    <source>
        <dbReference type="ARBA" id="ARBA00022679"/>
    </source>
</evidence>
<evidence type="ECO:0000256" key="3">
    <source>
        <dbReference type="ARBA" id="ARBA00022723"/>
    </source>
</evidence>
<protein>
    <recommendedName>
        <fullName evidence="9">Geranylgeranylglyceryl phosphate synthase</fullName>
        <shortName evidence="9">GGGP synthase</shortName>
        <shortName evidence="9">GGGPS</shortName>
        <ecNumber evidence="9">2.5.1.41</ecNumber>
    </recommendedName>
    <alternativeName>
        <fullName evidence="9">(S)-3-O-geranylgeranylglyceryl phosphate synthase</fullName>
    </alternativeName>
    <alternativeName>
        <fullName evidence="9">Phosphoglycerol geranylgeranyltransferase</fullName>
    </alternativeName>
</protein>
<dbReference type="GO" id="GO:0000287">
    <property type="term" value="F:magnesium ion binding"/>
    <property type="evidence" value="ECO:0007669"/>
    <property type="project" value="UniProtKB-UniRule"/>
</dbReference>
<feature type="binding site" evidence="9">
    <location>
        <position position="55"/>
    </location>
    <ligand>
        <name>Mg(2+)</name>
        <dbReference type="ChEBI" id="CHEBI:18420"/>
    </ligand>
</feature>
<dbReference type="CDD" id="cd02812">
    <property type="entry name" value="PcrB_like"/>
    <property type="match status" value="1"/>
</dbReference>
<sequence>MKLNQIYANWQKAKASNSKEFSVLIDPDKISLKDVDKIVALAEKAAVDSFFIGGSLVVNDALDEIIIRIKKQCNIPVVLFPGSSRQLSYKADGLLFLSLISGRNPELLIGKHVETAPFLKISPLEIISTGYLLIDGGVPTSVSYMSNTQPIPANKDSIAVCTAMAGEMLGLKLIYMDAGSGAAKPIRSSMIESVSMATDIPLIVGGGIRTPEKARANVKAGADIIVVGNAIEKDPALILELAAAVHEG</sequence>
<feature type="binding site" evidence="9">
    <location>
        <begin position="206"/>
        <end position="207"/>
    </location>
    <ligand>
        <name>sn-glycerol 1-phosphate</name>
        <dbReference type="ChEBI" id="CHEBI:57685"/>
    </ligand>
</feature>
<keyword evidence="1 9" id="KW-0444">Lipid biosynthesis</keyword>
<dbReference type="InterPro" id="IPR010946">
    <property type="entry name" value="GGGP_synth"/>
</dbReference>
<dbReference type="NCBIfam" id="TIGR01769">
    <property type="entry name" value="GGGP"/>
    <property type="match status" value="1"/>
</dbReference>
<evidence type="ECO:0000313" key="10">
    <source>
        <dbReference type="EMBL" id="CAA6799531.1"/>
    </source>
</evidence>
<dbReference type="PANTHER" id="PTHR40029:SF2">
    <property type="entry name" value="HEPTAPRENYLGLYCERYL PHOSPHATE SYNTHASE"/>
    <property type="match status" value="1"/>
</dbReference>
<comment type="cofactor">
    <cofactor evidence="9">
        <name>Mg(2+)</name>
        <dbReference type="ChEBI" id="CHEBI:18420"/>
    </cofactor>
</comment>
<dbReference type="Gene3D" id="3.20.20.390">
    <property type="entry name" value="FMN-linked oxidoreductases"/>
    <property type="match status" value="1"/>
</dbReference>
<comment type="function">
    <text evidence="9">Prenyltransferase that catalyzes the transfer of the geranylgeranyl moiety of geranylgeranyl diphosphate (GGPP) to the C3 hydroxyl of sn-glycerol-1-phosphate (G1P).</text>
</comment>
<dbReference type="GO" id="GO:0005737">
    <property type="term" value="C:cytoplasm"/>
    <property type="evidence" value="ECO:0007669"/>
    <property type="project" value="InterPro"/>
</dbReference>
<reference evidence="10" key="1">
    <citation type="submission" date="2020-01" db="EMBL/GenBank/DDBJ databases">
        <authorList>
            <person name="Meier V. D."/>
            <person name="Meier V D."/>
        </authorList>
    </citation>
    <scope>NUCLEOTIDE SEQUENCE</scope>
    <source>
        <strain evidence="10">HLG_WM_MAG_10</strain>
    </source>
</reference>
<feature type="binding site" evidence="9">
    <location>
        <begin position="228"/>
        <end position="229"/>
    </location>
    <ligand>
        <name>sn-glycerol 1-phosphate</name>
        <dbReference type="ChEBI" id="CHEBI:57685"/>
    </ligand>
</feature>
<dbReference type="InterPro" id="IPR008205">
    <property type="entry name" value="GGGP_HepGP_synthase"/>
</dbReference>
<comment type="similarity">
    <text evidence="9">Belongs to the GGGP/HepGP synthase family. Group II subfamily.</text>
</comment>
<dbReference type="InterPro" id="IPR039074">
    <property type="entry name" value="GGGP/HepGP_synthase_I"/>
</dbReference>